<keyword evidence="7" id="KW-1185">Reference proteome</keyword>
<dbReference type="Gene3D" id="1.10.10.10">
    <property type="entry name" value="Winged helix-like DNA-binding domain superfamily/Winged helix DNA-binding domain"/>
    <property type="match status" value="1"/>
</dbReference>
<dbReference type="InterPro" id="IPR036388">
    <property type="entry name" value="WH-like_DNA-bd_sf"/>
</dbReference>
<dbReference type="PROSITE" id="PS00622">
    <property type="entry name" value="HTH_LUXR_1"/>
    <property type="match status" value="1"/>
</dbReference>
<feature type="transmembrane region" description="Helical" evidence="4">
    <location>
        <begin position="231"/>
        <end position="253"/>
    </location>
</feature>
<feature type="transmembrane region" description="Helical" evidence="4">
    <location>
        <begin position="53"/>
        <end position="71"/>
    </location>
</feature>
<feature type="transmembrane region" description="Helical" evidence="4">
    <location>
        <begin position="16"/>
        <end position="33"/>
    </location>
</feature>
<dbReference type="GO" id="GO:0006355">
    <property type="term" value="P:regulation of DNA-templated transcription"/>
    <property type="evidence" value="ECO:0007669"/>
    <property type="project" value="InterPro"/>
</dbReference>
<feature type="transmembrane region" description="Helical" evidence="4">
    <location>
        <begin position="265"/>
        <end position="285"/>
    </location>
</feature>
<dbReference type="EMBL" id="JAGSCS010000017">
    <property type="protein sequence ID" value="MBR0576928.1"/>
    <property type="molecule type" value="Genomic_DNA"/>
</dbReference>
<dbReference type="InterPro" id="IPR016032">
    <property type="entry name" value="Sig_transdc_resp-reg_C-effctor"/>
</dbReference>
<dbReference type="CDD" id="cd06170">
    <property type="entry name" value="LuxR_C_like"/>
    <property type="match status" value="1"/>
</dbReference>
<proteinExistence type="predicted"/>
<evidence type="ECO:0000256" key="2">
    <source>
        <dbReference type="ARBA" id="ARBA00023125"/>
    </source>
</evidence>
<keyword evidence="3" id="KW-0804">Transcription</keyword>
<feature type="transmembrane region" description="Helical" evidence="4">
    <location>
        <begin position="165"/>
        <end position="184"/>
    </location>
</feature>
<feature type="transmembrane region" description="Helical" evidence="4">
    <location>
        <begin position="204"/>
        <end position="225"/>
    </location>
</feature>
<feature type="transmembrane region" description="Helical" evidence="4">
    <location>
        <begin position="291"/>
        <end position="314"/>
    </location>
</feature>
<dbReference type="InterPro" id="IPR000792">
    <property type="entry name" value="Tscrpt_reg_LuxR_C"/>
</dbReference>
<dbReference type="InterPro" id="IPR036259">
    <property type="entry name" value="MFS_trans_sf"/>
</dbReference>
<dbReference type="AlphaFoldDB" id="A0A941HRT0"/>
<reference evidence="6" key="1">
    <citation type="submission" date="2021-04" db="EMBL/GenBank/DDBJ databases">
        <title>Proteiniclasticum sedimins sp. nov., an obligate anaerobic bacterium isolated from anaerobic sludge.</title>
        <authorList>
            <person name="Liu J."/>
        </authorList>
    </citation>
    <scope>NUCLEOTIDE SEQUENCE</scope>
    <source>
        <strain evidence="6">BAD-10</strain>
    </source>
</reference>
<keyword evidence="4" id="KW-0472">Membrane</keyword>
<keyword evidence="4" id="KW-0812">Transmembrane</keyword>
<dbReference type="GO" id="GO:0003677">
    <property type="term" value="F:DNA binding"/>
    <property type="evidence" value="ECO:0007669"/>
    <property type="project" value="UniProtKB-KW"/>
</dbReference>
<feature type="transmembrane region" description="Helical" evidence="4">
    <location>
        <begin position="102"/>
        <end position="125"/>
    </location>
</feature>
<feature type="transmembrane region" description="Helical" evidence="4">
    <location>
        <begin position="137"/>
        <end position="159"/>
    </location>
</feature>
<organism evidence="6 7">
    <name type="scientific">Proteiniclasticum sediminis</name>
    <dbReference type="NCBI Taxonomy" id="2804028"/>
    <lineage>
        <taxon>Bacteria</taxon>
        <taxon>Bacillati</taxon>
        <taxon>Bacillota</taxon>
        <taxon>Clostridia</taxon>
        <taxon>Eubacteriales</taxon>
        <taxon>Clostridiaceae</taxon>
        <taxon>Proteiniclasticum</taxon>
    </lineage>
</organism>
<comment type="caution">
    <text evidence="6">The sequence shown here is derived from an EMBL/GenBank/DDBJ whole genome shotgun (WGS) entry which is preliminary data.</text>
</comment>
<evidence type="ECO:0000313" key="7">
    <source>
        <dbReference type="Proteomes" id="UP000675379"/>
    </source>
</evidence>
<dbReference type="PANTHER" id="PTHR44688">
    <property type="entry name" value="DNA-BINDING TRANSCRIPTIONAL ACTIVATOR DEVR_DOSR"/>
    <property type="match status" value="1"/>
</dbReference>
<dbReference type="SUPFAM" id="SSF46894">
    <property type="entry name" value="C-terminal effector domain of the bipartite response regulators"/>
    <property type="match status" value="1"/>
</dbReference>
<dbReference type="Pfam" id="PF00196">
    <property type="entry name" value="GerE"/>
    <property type="match status" value="1"/>
</dbReference>
<feature type="transmembrane region" description="Helical" evidence="4">
    <location>
        <begin position="326"/>
        <end position="347"/>
    </location>
</feature>
<dbReference type="PROSITE" id="PS50043">
    <property type="entry name" value="HTH_LUXR_2"/>
    <property type="match status" value="1"/>
</dbReference>
<evidence type="ECO:0000259" key="5">
    <source>
        <dbReference type="PROSITE" id="PS50043"/>
    </source>
</evidence>
<dbReference type="RefSeq" id="WP_211802347.1">
    <property type="nucleotide sequence ID" value="NZ_JAGSCS010000017.1"/>
</dbReference>
<sequence length="483" mass="53433">MSEGTHRTFKIDNRRLSIIVFSLFFSWLLAFPFEGKILYALADYHHISARSFVFGTMAAHFAGLLACGLFVKNIRTAKKLILISIAFCILASSAFFQPPSILWTVALNSAAFLVGCCVAAWGFYFKHYTPKNERIKTMADGLIFSNILMILLNLTTIYISPQAGLGMSILVLGTSFLFAIKLPVGEALEVPMVPSDGETRISKAGPLGFLCLFIVAISINAGLMYQVQAPAFAHLEWLTSWYGAAPYIIALVIMRNLPRKTNRSYILYVAIAMIGFSFIAFLLMGRSWAEYIVINTLMLGAFGVYDLFWWSILGEMLELDKNPARIMGIGLSANVLGVLLGGLIGNATAGASAQSQNPTLLALGVVCFTLVLLPPLHSRLISLLKNHVYLTTIIEMPTQDQTMLIQKFNTYEKLTEREGEIAALLIQGKTYKMISVELHVSENTIKTHVKNIYSKAGVQSRTELMNLLLDIKNPYADPINTEK</sequence>
<keyword evidence="2" id="KW-0238">DNA-binding</keyword>
<protein>
    <submittedName>
        <fullName evidence="6">LuxR family transcriptional regulator</fullName>
    </submittedName>
</protein>
<feature type="transmembrane region" description="Helical" evidence="4">
    <location>
        <begin position="359"/>
        <end position="376"/>
    </location>
</feature>
<dbReference type="Proteomes" id="UP000675379">
    <property type="component" value="Unassembled WGS sequence"/>
</dbReference>
<evidence type="ECO:0000313" key="6">
    <source>
        <dbReference type="EMBL" id="MBR0576928.1"/>
    </source>
</evidence>
<dbReference type="SMART" id="SM00421">
    <property type="entry name" value="HTH_LUXR"/>
    <property type="match status" value="1"/>
</dbReference>
<feature type="transmembrane region" description="Helical" evidence="4">
    <location>
        <begin position="80"/>
        <end position="96"/>
    </location>
</feature>
<gene>
    <name evidence="6" type="ORF">KCG48_11435</name>
</gene>
<keyword evidence="1" id="KW-0805">Transcription regulation</keyword>
<evidence type="ECO:0000256" key="1">
    <source>
        <dbReference type="ARBA" id="ARBA00023015"/>
    </source>
</evidence>
<evidence type="ECO:0000256" key="4">
    <source>
        <dbReference type="SAM" id="Phobius"/>
    </source>
</evidence>
<evidence type="ECO:0000256" key="3">
    <source>
        <dbReference type="ARBA" id="ARBA00023163"/>
    </source>
</evidence>
<dbReference type="PRINTS" id="PR00038">
    <property type="entry name" value="HTHLUXR"/>
</dbReference>
<name>A0A941HRT0_9CLOT</name>
<keyword evidence="4" id="KW-1133">Transmembrane helix</keyword>
<feature type="domain" description="HTH luxR-type" evidence="5">
    <location>
        <begin position="407"/>
        <end position="472"/>
    </location>
</feature>
<accession>A0A941HRT0</accession>
<dbReference type="Gene3D" id="1.20.1250.20">
    <property type="entry name" value="MFS general substrate transporter like domains"/>
    <property type="match status" value="1"/>
</dbReference>
<dbReference type="PANTHER" id="PTHR44688:SF16">
    <property type="entry name" value="DNA-BINDING TRANSCRIPTIONAL ACTIVATOR DEVR_DOSR"/>
    <property type="match status" value="1"/>
</dbReference>